<name>A0ABP5GA26_9ACTN</name>
<proteinExistence type="predicted"/>
<dbReference type="SUPFAM" id="SSF51679">
    <property type="entry name" value="Bacterial luciferase-like"/>
    <property type="match status" value="1"/>
</dbReference>
<accession>A0ABP5GA26</accession>
<evidence type="ECO:0000313" key="4">
    <source>
        <dbReference type="Proteomes" id="UP001500751"/>
    </source>
</evidence>
<evidence type="ECO:0000259" key="2">
    <source>
        <dbReference type="Pfam" id="PF00296"/>
    </source>
</evidence>
<protein>
    <recommendedName>
        <fullName evidence="2">Luciferase-like domain-containing protein</fullName>
    </recommendedName>
</protein>
<dbReference type="EMBL" id="BAAAQN010000034">
    <property type="protein sequence ID" value="GAA2042840.1"/>
    <property type="molecule type" value="Genomic_DNA"/>
</dbReference>
<feature type="domain" description="Luciferase-like" evidence="2">
    <location>
        <begin position="39"/>
        <end position="295"/>
    </location>
</feature>
<dbReference type="RefSeq" id="WP_344668289.1">
    <property type="nucleotide sequence ID" value="NZ_BAAAQN010000034.1"/>
</dbReference>
<dbReference type="InterPro" id="IPR036661">
    <property type="entry name" value="Luciferase-like_sf"/>
</dbReference>
<organism evidence="3 4">
    <name type="scientific">Catenulispora yoronensis</name>
    <dbReference type="NCBI Taxonomy" id="450799"/>
    <lineage>
        <taxon>Bacteria</taxon>
        <taxon>Bacillati</taxon>
        <taxon>Actinomycetota</taxon>
        <taxon>Actinomycetes</taxon>
        <taxon>Catenulisporales</taxon>
        <taxon>Catenulisporaceae</taxon>
        <taxon>Catenulispora</taxon>
    </lineage>
</organism>
<dbReference type="InterPro" id="IPR011251">
    <property type="entry name" value="Luciferase-like_dom"/>
</dbReference>
<dbReference type="Gene3D" id="3.20.20.30">
    <property type="entry name" value="Luciferase-like domain"/>
    <property type="match status" value="1"/>
</dbReference>
<dbReference type="Proteomes" id="UP001500751">
    <property type="component" value="Unassembled WGS sequence"/>
</dbReference>
<keyword evidence="1" id="KW-0560">Oxidoreductase</keyword>
<comment type="caution">
    <text evidence="3">The sequence shown here is derived from an EMBL/GenBank/DDBJ whole genome shotgun (WGS) entry which is preliminary data.</text>
</comment>
<sequence>MSAGPRPGSVSVLFPQQPVDGRSILPFGRLVRDSCAVRLWMGQSLRVESHPVLAYLAGAGCEISVGIGVGLMVLRHPLDAALQARSLAALTGQPVTVGYGAADARFVSGLRGSPYDRPAKAVEEYLTIMQALLRGERVTHHGSLYQMDQALPPLEHPPVEVGAGVLREAMARAAGRAADVAITWLTPASYVRDTLVPALAEGAGGRRKPPRVASVVHVAIDRPGRSPMLLAQSGAGSHLRAAHYTDMLRRAGLDVHSADPVAGARELVEEGVFVYGKASEVAAAIREQHAMGVDEVVLNPTAVSNLFGTDEAFRDLEEILAEIDSGGGHGARQAL</sequence>
<dbReference type="InterPro" id="IPR050564">
    <property type="entry name" value="F420-G6PD/mer"/>
</dbReference>
<dbReference type="PANTHER" id="PTHR43244">
    <property type="match status" value="1"/>
</dbReference>
<evidence type="ECO:0000256" key="1">
    <source>
        <dbReference type="ARBA" id="ARBA00023002"/>
    </source>
</evidence>
<keyword evidence="4" id="KW-1185">Reference proteome</keyword>
<evidence type="ECO:0000313" key="3">
    <source>
        <dbReference type="EMBL" id="GAA2042840.1"/>
    </source>
</evidence>
<reference evidence="4" key="1">
    <citation type="journal article" date="2019" name="Int. J. Syst. Evol. Microbiol.">
        <title>The Global Catalogue of Microorganisms (GCM) 10K type strain sequencing project: providing services to taxonomists for standard genome sequencing and annotation.</title>
        <authorList>
            <consortium name="The Broad Institute Genomics Platform"/>
            <consortium name="The Broad Institute Genome Sequencing Center for Infectious Disease"/>
            <person name="Wu L."/>
            <person name="Ma J."/>
        </authorList>
    </citation>
    <scope>NUCLEOTIDE SEQUENCE [LARGE SCALE GENOMIC DNA]</scope>
    <source>
        <strain evidence="4">JCM 16014</strain>
    </source>
</reference>
<dbReference type="Pfam" id="PF00296">
    <property type="entry name" value="Bac_luciferase"/>
    <property type="match status" value="1"/>
</dbReference>
<dbReference type="PANTHER" id="PTHR43244:SF1">
    <property type="entry name" value="5,10-METHYLENETETRAHYDROMETHANOPTERIN REDUCTASE"/>
    <property type="match status" value="1"/>
</dbReference>
<gene>
    <name evidence="3" type="ORF">GCM10009839_52230</name>
</gene>